<evidence type="ECO:0000256" key="4">
    <source>
        <dbReference type="ARBA" id="ARBA00022598"/>
    </source>
</evidence>
<dbReference type="Pfam" id="PF02514">
    <property type="entry name" value="CobN-Mg_chel"/>
    <property type="match status" value="1"/>
</dbReference>
<evidence type="ECO:0000313" key="14">
    <source>
        <dbReference type="EMBL" id="CAI4014592.1"/>
    </source>
</evidence>
<evidence type="ECO:0000259" key="12">
    <source>
        <dbReference type="Pfam" id="PF05419"/>
    </source>
</evidence>
<keyword evidence="7" id="KW-0149">Chlorophyll biosynthesis</keyword>
<proteinExistence type="inferred from homology"/>
<evidence type="ECO:0000313" key="16">
    <source>
        <dbReference type="Proteomes" id="UP001152797"/>
    </source>
</evidence>
<dbReference type="PANTHER" id="PTHR44119">
    <property type="entry name" value="MAGNESIUM-CHELATASE SUBUNIT CHLH, CHLOROPLASTIC"/>
    <property type="match status" value="1"/>
</dbReference>
<evidence type="ECO:0000256" key="2">
    <source>
        <dbReference type="ARBA" id="ARBA00012825"/>
    </source>
</evidence>
<dbReference type="InterPro" id="IPR022571">
    <property type="entry name" value="Mg_chelatase_H_N"/>
</dbReference>
<evidence type="ECO:0000256" key="10">
    <source>
        <dbReference type="SAM" id="MobiDB-lite"/>
    </source>
</evidence>
<feature type="domain" description="Magnesium chelatase subunit H N-terminal" evidence="13">
    <location>
        <begin position="524"/>
        <end position="678"/>
    </location>
</feature>
<dbReference type="CDD" id="cd10150">
    <property type="entry name" value="CobN_like"/>
    <property type="match status" value="1"/>
</dbReference>
<evidence type="ECO:0000256" key="9">
    <source>
        <dbReference type="ARBA" id="ARBA00048693"/>
    </source>
</evidence>
<comment type="pathway">
    <text evidence="8">Porphyrin-containing compound metabolism.</text>
</comment>
<organism evidence="14">
    <name type="scientific">Cladocopium goreaui</name>
    <dbReference type="NCBI Taxonomy" id="2562237"/>
    <lineage>
        <taxon>Eukaryota</taxon>
        <taxon>Sar</taxon>
        <taxon>Alveolata</taxon>
        <taxon>Dinophyceae</taxon>
        <taxon>Suessiales</taxon>
        <taxon>Symbiodiniaceae</taxon>
        <taxon>Cladocopium</taxon>
    </lineage>
</organism>
<dbReference type="GO" id="GO:0005524">
    <property type="term" value="F:ATP binding"/>
    <property type="evidence" value="ECO:0007669"/>
    <property type="project" value="UniProtKB-KW"/>
</dbReference>
<dbReference type="EMBL" id="CAMXCT030006445">
    <property type="protein sequence ID" value="CAL4801904.1"/>
    <property type="molecule type" value="Genomic_DNA"/>
</dbReference>
<comment type="catalytic activity">
    <reaction evidence="9">
        <text>protoporphyrin IX + Mg(2+) + ATP + H2O = Mg-protoporphyrin IX + ADP + phosphate + 3 H(+)</text>
        <dbReference type="Rhea" id="RHEA:13961"/>
        <dbReference type="ChEBI" id="CHEBI:15377"/>
        <dbReference type="ChEBI" id="CHEBI:15378"/>
        <dbReference type="ChEBI" id="CHEBI:18420"/>
        <dbReference type="ChEBI" id="CHEBI:30616"/>
        <dbReference type="ChEBI" id="CHEBI:43474"/>
        <dbReference type="ChEBI" id="CHEBI:57306"/>
        <dbReference type="ChEBI" id="CHEBI:60492"/>
        <dbReference type="ChEBI" id="CHEBI:456216"/>
        <dbReference type="EC" id="6.6.1.1"/>
    </reaction>
</comment>
<evidence type="ECO:0000259" key="11">
    <source>
        <dbReference type="Pfam" id="PF02514"/>
    </source>
</evidence>
<keyword evidence="3" id="KW-0602">Photosynthesis</keyword>
<dbReference type="OrthoDB" id="439785at2759"/>
<feature type="domain" description="CobN/magnesium chelatase" evidence="11">
    <location>
        <begin position="682"/>
        <end position="1824"/>
    </location>
</feature>
<dbReference type="GO" id="GO:0015979">
    <property type="term" value="P:photosynthesis"/>
    <property type="evidence" value="ECO:0007669"/>
    <property type="project" value="UniProtKB-KW"/>
</dbReference>
<dbReference type="EC" id="6.6.1.1" evidence="2"/>
<feature type="region of interest" description="Disordered" evidence="10">
    <location>
        <begin position="490"/>
        <end position="515"/>
    </location>
</feature>
<reference evidence="14" key="1">
    <citation type="submission" date="2022-10" db="EMBL/GenBank/DDBJ databases">
        <authorList>
            <person name="Chen Y."/>
            <person name="Dougan E. K."/>
            <person name="Chan C."/>
            <person name="Rhodes N."/>
            <person name="Thang M."/>
        </authorList>
    </citation>
    <scope>NUCLEOTIDE SEQUENCE</scope>
</reference>
<keyword evidence="4" id="KW-0436">Ligase</keyword>
<dbReference type="EMBL" id="CAMXCT010006445">
    <property type="protein sequence ID" value="CAI4014592.1"/>
    <property type="molecule type" value="Genomic_DNA"/>
</dbReference>
<comment type="similarity">
    <text evidence="1">Belongs to the Mg-chelatase subunit H family.</text>
</comment>
<dbReference type="SUPFAM" id="SSF140869">
    <property type="entry name" value="GUN4-like"/>
    <property type="match status" value="1"/>
</dbReference>
<evidence type="ECO:0000256" key="1">
    <source>
        <dbReference type="ARBA" id="ARBA00010851"/>
    </source>
</evidence>
<dbReference type="Pfam" id="PF05419">
    <property type="entry name" value="GUN4"/>
    <property type="match status" value="1"/>
</dbReference>
<keyword evidence="16" id="KW-1185">Reference proteome</keyword>
<evidence type="ECO:0000256" key="6">
    <source>
        <dbReference type="ARBA" id="ARBA00022840"/>
    </source>
</evidence>
<protein>
    <recommendedName>
        <fullName evidence="2">magnesium chelatase</fullName>
        <ecNumber evidence="2">6.6.1.1</ecNumber>
    </recommendedName>
</protein>
<evidence type="ECO:0000256" key="7">
    <source>
        <dbReference type="ARBA" id="ARBA00023171"/>
    </source>
</evidence>
<dbReference type="EMBL" id="CAMXCT020006445">
    <property type="protein sequence ID" value="CAL1167967.1"/>
    <property type="molecule type" value="Genomic_DNA"/>
</dbReference>
<dbReference type="GO" id="GO:0016851">
    <property type="term" value="F:magnesium chelatase activity"/>
    <property type="evidence" value="ECO:0007669"/>
    <property type="project" value="UniProtKB-EC"/>
</dbReference>
<accession>A0A9P1GL51</accession>
<feature type="domain" description="GUN4-like" evidence="12">
    <location>
        <begin position="322"/>
        <end position="452"/>
    </location>
</feature>
<dbReference type="PANTHER" id="PTHR44119:SF1">
    <property type="entry name" value="MAGNESIUM-CHELATASE SUBUNIT CHLH, CHLOROPLASTIC"/>
    <property type="match status" value="1"/>
</dbReference>
<name>A0A9P1GL51_9DINO</name>
<dbReference type="Gene3D" id="1.10.10.1770">
    <property type="entry name" value="Gun4-like"/>
    <property type="match status" value="1"/>
</dbReference>
<gene>
    <name evidence="14" type="ORF">C1SCF055_LOCUS39485</name>
</gene>
<dbReference type="InterPro" id="IPR008629">
    <property type="entry name" value="GUN4-like"/>
</dbReference>
<dbReference type="Proteomes" id="UP001152797">
    <property type="component" value="Unassembled WGS sequence"/>
</dbReference>
<evidence type="ECO:0000256" key="3">
    <source>
        <dbReference type="ARBA" id="ARBA00022531"/>
    </source>
</evidence>
<keyword evidence="5" id="KW-0547">Nucleotide-binding</keyword>
<dbReference type="GO" id="GO:0015995">
    <property type="term" value="P:chlorophyll biosynthetic process"/>
    <property type="evidence" value="ECO:0007669"/>
    <property type="project" value="UniProtKB-KW"/>
</dbReference>
<comment type="caution">
    <text evidence="14">The sequence shown here is derived from an EMBL/GenBank/DDBJ whole genome shotgun (WGS) entry which is preliminary data.</text>
</comment>
<evidence type="ECO:0000256" key="5">
    <source>
        <dbReference type="ARBA" id="ARBA00022741"/>
    </source>
</evidence>
<dbReference type="InterPro" id="IPR003672">
    <property type="entry name" value="CobN/Mg_chltase"/>
</dbReference>
<dbReference type="Gene3D" id="1.25.40.620">
    <property type="match status" value="1"/>
</dbReference>
<evidence type="ECO:0000313" key="15">
    <source>
        <dbReference type="EMBL" id="CAL1167967.1"/>
    </source>
</evidence>
<evidence type="ECO:0000256" key="8">
    <source>
        <dbReference type="ARBA" id="ARBA00023444"/>
    </source>
</evidence>
<reference evidence="15" key="2">
    <citation type="submission" date="2024-04" db="EMBL/GenBank/DDBJ databases">
        <authorList>
            <person name="Chen Y."/>
            <person name="Shah S."/>
            <person name="Dougan E. K."/>
            <person name="Thang M."/>
            <person name="Chan C."/>
        </authorList>
    </citation>
    <scope>NUCLEOTIDE SEQUENCE [LARGE SCALE GENOMIC DNA]</scope>
</reference>
<dbReference type="InterPro" id="IPR037215">
    <property type="entry name" value="GUN4-like_sf"/>
</dbReference>
<keyword evidence="6" id="KW-0067">ATP-binding</keyword>
<sequence>MSVIPGTPQSFENSTRVRDAQGLEYLEACLAEGLFEHDLKIPMEQEICLLMDSGGGSMSHFAIEVGLLADKFHIRPFYLAPYHTAALMPLDQSPNREFERHWSTLRSKQSNFSSLQALDACHECWDVGYSKKNILKGWSTIGLASGETVSRDKVILERGPQLFRQTVPKAERNYGSESAEQVFSPPRGYKRAAETSRCSAANCTALVQPSHRFCPACGCKNPSYDTIADAVDKGAKVQGYRRKSTALVDMQDALDFEPATKKHLTKAWGDMLSKMRNSKEKGEAQDAVAPATPALVAAPATPVPTFAPNTPAAAPVSPAMEIEEADQVTRDLLLVFAGPDALQRGFLKPEEVSGLSIDGLRRVDQLWLSLSNGRFGYSVQREALHLAGGPAELKKFMAQIGWLQRAEGHDQELLRYWPRREFDYTMNAPRGHLPLTNLIRGKDLLLSLLQHPAFEAAGEVSGELGASNEANEEEVRDWFNKLTGAADAEEESDEVGAVRRDSVGRPTPVTTEYEERGPGDVRFRITLITGFETFNARLYRAAARQAVVPGLSICVFTDQDIAERRDVVAKVLQETDVFFCSLIFDFDQAEWLQEACRNIKVRMVFESALELMSCTQVGSFTMSGGGGMPPQIRSMISALTGQREEDRIAGYTKFLKTGPKLLQFLPQFGPIPDLRRWLQTYAFWSGGGNTNIAKMLRYVAREFGDFEVHFDDLSENAEEPGEDDVPPVIEIPQVGLLHPSLKYAFQPGPFFESPKEYLDWYRSYKPQAFQEGWPVVAVLLYRKHVVSELSYVFQLVNYLEEAHQILPVPIFIQGVDAHIAVRDQLTSAFEKAALQRGEVANRSLSPDAIEVDAVVNTIGFPLVGGPAGSMEGGRNSEIAKEILSSLNVPYFVAAPLLIQDLQSWKDQGIGGLQGVVLYALPELDGAIDAVPLGGLSAGGDIDLLPDRVDRLAQRLKRWVQLRRTAPQQRKVAIVLYGYPPGIGATGTAALLNVPRSLYRLLEAMKEAGYDVGDLPEDAEELIREITAGDQAAETGLGYRNSEESTKGFAAVEAQKLAEWLPKDSQEAVEGKWGDGLLSSGIRTMASQLLLGGRRQSNVWLAVQPPLGIPGDPMRLLFERDMTPHPQYVAFYKYIENELQADVVVHFGMHGTAEWLPGRPLGNMGSCWPDQLLGGLPNVYLYAANNPSESILAKRRGYGCLVSYNVPPYARAGLYKELQTVRGMLSELMERKDSDQEVATASSYAAAAGATPITQGVPEDGEPTLEIALIQAVLSAGLEKDVPFPKQVQEAITEAETQSLDLDACAARAAQHFDGTAFAEYAAKLRGYLAELEASLFSEGLHTLGEKPSTPEMTGYLMGCFEETPGTSKLPEVAIETLAKGASEREVLAECVKVGTDSEELRSSVKEALEIRTLLERNVEEISGMLRALNGEYVLPAPGGDLIRDGASVLPTGRNIHALDPFRIPSQTALQRGLKAAERTIEQYRADHGGMYPETIAVNLWGLEAIKTRGESVAVVLGLLGARPVTEGTGRVARYELIPLEELGRPRVDALCSLSGIFRDSFANVVELLDDALQRAAKAADEAPEQNFVRKHYLELLEEKEDEEAALSRIFSNAAGEFGSLVNERVVAGNWESDEELGETWASRNAFAFGRQQKGVQRSQVLDKLLSTSGTLLQLTDSVEYGLTDIQEYYANSGAMVRRMSDLQKRPVEALVLDTTQKEVRPRKLDSVLRMEYRTKLLNKWAEAMVAQGSGGAFEVSQRMTALLGWGGTTKFAEDWVWDQSAARYVLDEDMARRLKESNPEAFRNIVGRLLEAKARDLWNANEDVLDRLTEIYENLDDELEGVS</sequence>
<evidence type="ECO:0000259" key="13">
    <source>
        <dbReference type="Pfam" id="PF11965"/>
    </source>
</evidence>
<dbReference type="Pfam" id="PF11965">
    <property type="entry name" value="DUF3479"/>
    <property type="match status" value="1"/>
</dbReference>